<dbReference type="OrthoDB" id="9783085at2"/>
<gene>
    <name evidence="2" type="ORF">GPICK_08560</name>
</gene>
<dbReference type="KEGG" id="gpi:GPICK_08560"/>
<dbReference type="AlphaFoldDB" id="A0A0B5BEJ9"/>
<feature type="transmembrane region" description="Helical" evidence="1">
    <location>
        <begin position="6"/>
        <end position="24"/>
    </location>
</feature>
<dbReference type="Proteomes" id="UP000057609">
    <property type="component" value="Chromosome"/>
</dbReference>
<name>A0A0B5BEJ9_9BACT</name>
<dbReference type="STRING" id="345632.GPICK_08560"/>
<evidence type="ECO:0000313" key="2">
    <source>
        <dbReference type="EMBL" id="AJE04867.1"/>
    </source>
</evidence>
<accession>A0A0B5BEJ9</accession>
<dbReference type="EMBL" id="CP009788">
    <property type="protein sequence ID" value="AJE04867.1"/>
    <property type="molecule type" value="Genomic_DNA"/>
</dbReference>
<organism evidence="2 3">
    <name type="scientific">Geobacter pickeringii</name>
    <dbReference type="NCBI Taxonomy" id="345632"/>
    <lineage>
        <taxon>Bacteria</taxon>
        <taxon>Pseudomonadati</taxon>
        <taxon>Thermodesulfobacteriota</taxon>
        <taxon>Desulfuromonadia</taxon>
        <taxon>Geobacterales</taxon>
        <taxon>Geobacteraceae</taxon>
        <taxon>Geobacter</taxon>
    </lineage>
</organism>
<protein>
    <submittedName>
        <fullName evidence="2">Uncharacterized protein</fullName>
    </submittedName>
</protein>
<dbReference type="HOGENOM" id="CLU_084157_0_0_7"/>
<evidence type="ECO:0000256" key="1">
    <source>
        <dbReference type="SAM" id="Phobius"/>
    </source>
</evidence>
<keyword evidence="1" id="KW-1133">Transmembrane helix</keyword>
<reference evidence="2 3" key="1">
    <citation type="journal article" date="2015" name="Genome Announc.">
        <title>Complete Genome of Geobacter pickeringii G13T, a Metal-Reducing Isolate from Sedimentary Kaolin Deposits.</title>
        <authorList>
            <person name="Badalamenti J.P."/>
            <person name="Bond D.R."/>
        </authorList>
    </citation>
    <scope>NUCLEOTIDE SEQUENCE [LARGE SCALE GENOMIC DNA]</scope>
    <source>
        <strain evidence="2 3">G13</strain>
    </source>
</reference>
<sequence length="281" mass="31891">MSIIIFMVALCLYWSIIGPFSLYMKQKPIEEKLGYVPSLKVIRVMSADHKELMGASLITKVLMYYGGITMKAQDNVMVEPPDYQMMSRIIHGALQLDPYNMDGYYFAQSFLTWEIHQYQLANNLLDYGMKYRTWDWYLPFFAGFNSSYFLGDFQSAARYYKLAGELSGSDLPKLLAGRYLQQSGQTELAIAYLTAMEKGVRNLAVKKNYQIRLASFKAVRRIELARDSYLKSGGSLPVTVEKLANMGILSPPPLDPYGGKFYIEADGRVSTTSKFAFSGKK</sequence>
<evidence type="ECO:0000313" key="3">
    <source>
        <dbReference type="Proteomes" id="UP000057609"/>
    </source>
</evidence>
<keyword evidence="3" id="KW-1185">Reference proteome</keyword>
<proteinExistence type="predicted"/>
<keyword evidence="1" id="KW-0472">Membrane</keyword>
<keyword evidence="1" id="KW-0812">Transmembrane</keyword>
<dbReference type="RefSeq" id="WP_039745541.1">
    <property type="nucleotide sequence ID" value="NZ_CP009788.1"/>
</dbReference>